<dbReference type="Proteomes" id="UP001527181">
    <property type="component" value="Unassembled WGS sequence"/>
</dbReference>
<organism evidence="1 2">
    <name type="scientific">Paenibacillus alvei</name>
    <name type="common">Bacillus alvei</name>
    <dbReference type="NCBI Taxonomy" id="44250"/>
    <lineage>
        <taxon>Bacteria</taxon>
        <taxon>Bacillati</taxon>
        <taxon>Bacillota</taxon>
        <taxon>Bacilli</taxon>
        <taxon>Bacillales</taxon>
        <taxon>Paenibacillaceae</taxon>
        <taxon>Paenibacillus</taxon>
    </lineage>
</organism>
<name>A0ABT4GUJ4_PAEAL</name>
<gene>
    <name evidence="1" type="ORF">M5X12_07255</name>
</gene>
<protein>
    <recommendedName>
        <fullName evidence="3">Sigma-70 family RNA polymerase sigma factor</fullName>
    </recommendedName>
</protein>
<evidence type="ECO:0000313" key="1">
    <source>
        <dbReference type="EMBL" id="MCY9760372.1"/>
    </source>
</evidence>
<sequence>MSLNLNEKVMEYKRTGSQGLFSEIYREVSRPWKNFLMRDARFAMTDTQEIEALYDDKLLQVIEKFDQARGNFISVLATAIANAVKNLRVKNARRYRMEVYAKGDEDEPTILDRPDVNVNVESRALSSIKTKEQRELLSHLTVNLDDLTCEVVKLYLVNDSYLAVGKRLGIEHKRVKRKIESLSRRYDGNRFGDYRDYLYA</sequence>
<proteinExistence type="predicted"/>
<dbReference type="EMBL" id="JAMDNP010000011">
    <property type="protein sequence ID" value="MCY9760372.1"/>
    <property type="molecule type" value="Genomic_DNA"/>
</dbReference>
<comment type="caution">
    <text evidence="1">The sequence shown here is derived from an EMBL/GenBank/DDBJ whole genome shotgun (WGS) entry which is preliminary data.</text>
</comment>
<dbReference type="RefSeq" id="WP_268599552.1">
    <property type="nucleotide sequence ID" value="NZ_JAMDNP010000011.1"/>
</dbReference>
<keyword evidence="2" id="KW-1185">Reference proteome</keyword>
<reference evidence="1 2" key="1">
    <citation type="submission" date="2022-05" db="EMBL/GenBank/DDBJ databases">
        <title>Genome Sequencing of Bee-Associated Microbes.</title>
        <authorList>
            <person name="Dunlap C."/>
        </authorList>
    </citation>
    <scope>NUCLEOTIDE SEQUENCE [LARGE SCALE GENOMIC DNA]</scope>
    <source>
        <strain evidence="1 2">NRRL B-04010</strain>
    </source>
</reference>
<accession>A0ABT4GUJ4</accession>
<evidence type="ECO:0008006" key="3">
    <source>
        <dbReference type="Google" id="ProtNLM"/>
    </source>
</evidence>
<evidence type="ECO:0000313" key="2">
    <source>
        <dbReference type="Proteomes" id="UP001527181"/>
    </source>
</evidence>